<accession>A0ACB8A2V2</accession>
<keyword evidence="2" id="KW-1185">Reference proteome</keyword>
<gene>
    <name evidence="1" type="ORF">BJ138DRAFT_1137463</name>
</gene>
<evidence type="ECO:0000313" key="1">
    <source>
        <dbReference type="EMBL" id="KAH7907625.1"/>
    </source>
</evidence>
<comment type="caution">
    <text evidence="1">The sequence shown here is derived from an EMBL/GenBank/DDBJ whole genome shotgun (WGS) entry which is preliminary data.</text>
</comment>
<evidence type="ECO:0000313" key="2">
    <source>
        <dbReference type="Proteomes" id="UP000790377"/>
    </source>
</evidence>
<name>A0ACB8A2V2_9AGAM</name>
<dbReference type="EMBL" id="MU267887">
    <property type="protein sequence ID" value="KAH7907625.1"/>
    <property type="molecule type" value="Genomic_DNA"/>
</dbReference>
<protein>
    <submittedName>
        <fullName evidence="1">Uncharacterized protein</fullName>
    </submittedName>
</protein>
<organism evidence="1 2">
    <name type="scientific">Hygrophoropsis aurantiaca</name>
    <dbReference type="NCBI Taxonomy" id="72124"/>
    <lineage>
        <taxon>Eukaryota</taxon>
        <taxon>Fungi</taxon>
        <taxon>Dikarya</taxon>
        <taxon>Basidiomycota</taxon>
        <taxon>Agaricomycotina</taxon>
        <taxon>Agaricomycetes</taxon>
        <taxon>Agaricomycetidae</taxon>
        <taxon>Boletales</taxon>
        <taxon>Coniophorineae</taxon>
        <taxon>Hygrophoropsidaceae</taxon>
        <taxon>Hygrophoropsis</taxon>
    </lineage>
</organism>
<sequence>MSSQALPPLSQLSFNPDGMSIWRVLLAAEAFALNNLSKTPAKYNDPVIGIRVLGFFLKDFWDHSHLGFGSTPYECLVHEISSRNTVGDPPVGGSQEARTRNEAIIALGLSLRNNLMRVDSFHPSFEVHKSEMIKAMAKPDKTKKDVKEQALVRDGYACMITGLFDDAFAEFPEVEEKAKKSGLTITQCAHLFSESAQSSNQDHAAAFAILSLFGLDNQVRRLHGGQVNSLHNVLTMSMQMHVLFNQFRFWLEEVPGMTNTYDVCSYDDGIFKFYEKPRRQKEGIPPPDLPDRTLIAIRSAWARVARLSGAIEQMDQIQQDREDTMVLENDWSTADLLGSLLLQTIQREW</sequence>
<proteinExistence type="predicted"/>
<reference evidence="1" key="1">
    <citation type="journal article" date="2021" name="New Phytol.">
        <title>Evolutionary innovations through gain and loss of genes in the ectomycorrhizal Boletales.</title>
        <authorList>
            <person name="Wu G."/>
            <person name="Miyauchi S."/>
            <person name="Morin E."/>
            <person name="Kuo A."/>
            <person name="Drula E."/>
            <person name="Varga T."/>
            <person name="Kohler A."/>
            <person name="Feng B."/>
            <person name="Cao Y."/>
            <person name="Lipzen A."/>
            <person name="Daum C."/>
            <person name="Hundley H."/>
            <person name="Pangilinan J."/>
            <person name="Johnson J."/>
            <person name="Barry K."/>
            <person name="LaButti K."/>
            <person name="Ng V."/>
            <person name="Ahrendt S."/>
            <person name="Min B."/>
            <person name="Choi I.G."/>
            <person name="Park H."/>
            <person name="Plett J.M."/>
            <person name="Magnuson J."/>
            <person name="Spatafora J.W."/>
            <person name="Nagy L.G."/>
            <person name="Henrissat B."/>
            <person name="Grigoriev I.V."/>
            <person name="Yang Z.L."/>
            <person name="Xu J."/>
            <person name="Martin F.M."/>
        </authorList>
    </citation>
    <scope>NUCLEOTIDE SEQUENCE</scope>
    <source>
        <strain evidence="1">ATCC 28755</strain>
    </source>
</reference>
<dbReference type="Proteomes" id="UP000790377">
    <property type="component" value="Unassembled WGS sequence"/>
</dbReference>